<proteinExistence type="predicted"/>
<sequence>MTRHRPSLYEATGQTMLRAAAHTSEPAMPPWPTSTAPAEEWREWLSTVWSDADFRQTVSQASPILAQQVQAIIDGRTPKVRRMRRAALATARYAIRYAHRSTPYGLFAGVAPLAFDQATAVRIGDEHQAVTRPEPALLDEMLSTWESDAGRMADTEVCVNTLIQRRDRHIHVPSEGDAAFRLSLSPALRLVLDLARSPIAYRQLSEKLAAEFPAVDGTARDRLLGELLRVRLLRSSLRAPATVADPTDVLPPAARAQAAGLRAACDLRLDVDVRLSEQVLTEAETAATVLARLVTHPNGTPTWRRWIEQFSERYGENTAVPVEVATDPDRGVGFPVGFVTASEPPRPMSRRDRLLLELAGTAAAEGSRTVAVTGALIEELEAAAGGKPRDAAPHLELAAQVHAASGPALDRGDFRLRVLTVSRSAGSMTGRFWHLFPGTETAYASLPTVDPEAELVQLSFHAGRVAADLLTRAPQALLRIVSIGEFRRPAPHVLFPRDLAVTVADGRPQLVESATGKTLELLAPTAINFLWNNYTPPMARFLGEFSRAASPQVTWFDWGAAWTLPFTPALTYRRTILTTARWKIRSRTLPDRTAPLQQWADQLHAWRARFRVPERVLLAEDDQQLPLDLARDIDLDLLRAHLDASPFGIATLYDAPPPDADGWIGGRAHSIVVPLARRS</sequence>
<gene>
    <name evidence="1" type="ORF">R2E43_33990</name>
</gene>
<dbReference type="Proteomes" id="UP001303608">
    <property type="component" value="Chromosome"/>
</dbReference>
<evidence type="ECO:0000313" key="2">
    <source>
        <dbReference type="Proteomes" id="UP001303608"/>
    </source>
</evidence>
<keyword evidence="2" id="KW-1185">Reference proteome</keyword>
<reference evidence="1" key="1">
    <citation type="submission" date="2023-10" db="EMBL/GenBank/DDBJ databases">
        <title>The genome sequence of Streptomyces violaceoruber CGMCC 4.1801.</title>
        <authorList>
            <person name="Mo P."/>
        </authorList>
    </citation>
    <scope>NUCLEOTIDE SEQUENCE</scope>
    <source>
        <strain evidence="1">CGMCC 4.1801</strain>
    </source>
</reference>
<name>A0ACD4WX80_STRVN</name>
<evidence type="ECO:0000313" key="1">
    <source>
        <dbReference type="EMBL" id="WOZ02199.1"/>
    </source>
</evidence>
<accession>A0ACD4WX80</accession>
<dbReference type="EMBL" id="CP137734">
    <property type="protein sequence ID" value="WOZ02199.1"/>
    <property type="molecule type" value="Genomic_DNA"/>
</dbReference>
<organism evidence="1 2">
    <name type="scientific">Streptomyces violaceoruber</name>
    <dbReference type="NCBI Taxonomy" id="1935"/>
    <lineage>
        <taxon>Bacteria</taxon>
        <taxon>Bacillati</taxon>
        <taxon>Actinomycetota</taxon>
        <taxon>Actinomycetes</taxon>
        <taxon>Kitasatosporales</taxon>
        <taxon>Streptomycetaceae</taxon>
        <taxon>Streptomyces</taxon>
        <taxon>Streptomyces violaceoruber group</taxon>
    </lineage>
</organism>
<protein>
    <submittedName>
        <fullName evidence="1">Lantibiotic dehydratase family protein</fullName>
    </submittedName>
</protein>